<dbReference type="GO" id="GO:0010485">
    <property type="term" value="F:histone H4 acetyltransferase activity"/>
    <property type="evidence" value="ECO:0007669"/>
    <property type="project" value="InterPro"/>
</dbReference>
<dbReference type="PANTHER" id="PTHR20531:SF1">
    <property type="entry name" value="N-ALPHA-ACETYLTRANSFERASE 40"/>
    <property type="match status" value="1"/>
</dbReference>
<keyword evidence="8" id="KW-0539">Nucleus</keyword>
<dbReference type="Pfam" id="PF00583">
    <property type="entry name" value="Acetyltransf_1"/>
    <property type="match status" value="1"/>
</dbReference>
<protein>
    <recommendedName>
        <fullName evidence="5">N-alpha-acetyltransferase 40</fullName>
        <ecNumber evidence="4">2.3.1.257</ecNumber>
    </recommendedName>
</protein>
<evidence type="ECO:0000256" key="5">
    <source>
        <dbReference type="ARBA" id="ARBA00015043"/>
    </source>
</evidence>
<evidence type="ECO:0000256" key="7">
    <source>
        <dbReference type="ARBA" id="ARBA00022679"/>
    </source>
</evidence>
<dbReference type="InterPro" id="IPR016181">
    <property type="entry name" value="Acyl_CoA_acyltransferase"/>
</dbReference>
<dbReference type="InterPro" id="IPR039949">
    <property type="entry name" value="NAA40"/>
</dbReference>
<dbReference type="AlphaFoldDB" id="A0A2V1DQV8"/>
<comment type="subcellular location">
    <subcellularLocation>
        <location evidence="2">Cytoplasm</location>
    </subcellularLocation>
    <subcellularLocation>
        <location evidence="1">Nucleus</location>
    </subcellularLocation>
</comment>
<dbReference type="InterPro" id="IPR000182">
    <property type="entry name" value="GNAT_dom"/>
</dbReference>
<evidence type="ECO:0000313" key="15">
    <source>
        <dbReference type="Proteomes" id="UP000244855"/>
    </source>
</evidence>
<evidence type="ECO:0000256" key="1">
    <source>
        <dbReference type="ARBA" id="ARBA00004123"/>
    </source>
</evidence>
<organism evidence="14 15">
    <name type="scientific">Periconia macrospinosa</name>
    <dbReference type="NCBI Taxonomy" id="97972"/>
    <lineage>
        <taxon>Eukaryota</taxon>
        <taxon>Fungi</taxon>
        <taxon>Dikarya</taxon>
        <taxon>Ascomycota</taxon>
        <taxon>Pezizomycotina</taxon>
        <taxon>Dothideomycetes</taxon>
        <taxon>Pleosporomycetidae</taxon>
        <taxon>Pleosporales</taxon>
        <taxon>Massarineae</taxon>
        <taxon>Periconiaceae</taxon>
        <taxon>Periconia</taxon>
    </lineage>
</organism>
<dbReference type="GO" id="GO:0005737">
    <property type="term" value="C:cytoplasm"/>
    <property type="evidence" value="ECO:0007669"/>
    <property type="project" value="UniProtKB-SubCell"/>
</dbReference>
<evidence type="ECO:0000313" key="14">
    <source>
        <dbReference type="EMBL" id="PVI00409.1"/>
    </source>
</evidence>
<evidence type="ECO:0000256" key="6">
    <source>
        <dbReference type="ARBA" id="ARBA00022490"/>
    </source>
</evidence>
<comment type="catalytic activity">
    <reaction evidence="10">
        <text>N-terminal L-seryl-[histone H2A] + acetyl-CoA = N-terminal N(alpha)-acetyl-L-seryl-[histone H2A] + CoA + H(+)</text>
        <dbReference type="Rhea" id="RHEA:50600"/>
        <dbReference type="Rhea" id="RHEA-COMP:12742"/>
        <dbReference type="Rhea" id="RHEA-COMP:12744"/>
        <dbReference type="ChEBI" id="CHEBI:15378"/>
        <dbReference type="ChEBI" id="CHEBI:57287"/>
        <dbReference type="ChEBI" id="CHEBI:57288"/>
        <dbReference type="ChEBI" id="CHEBI:64738"/>
        <dbReference type="ChEBI" id="CHEBI:83690"/>
        <dbReference type="EC" id="2.3.1.257"/>
    </reaction>
</comment>
<keyword evidence="6" id="KW-0963">Cytoplasm</keyword>
<evidence type="ECO:0000256" key="4">
    <source>
        <dbReference type="ARBA" id="ARBA00012950"/>
    </source>
</evidence>
<dbReference type="Gene3D" id="3.40.630.30">
    <property type="match status" value="1"/>
</dbReference>
<evidence type="ECO:0000256" key="3">
    <source>
        <dbReference type="ARBA" id="ARBA00008870"/>
    </source>
</evidence>
<dbReference type="OrthoDB" id="424551at2759"/>
<comment type="similarity">
    <text evidence="3">Belongs to the acetyltransferase family. NAA40 subfamily.</text>
</comment>
<evidence type="ECO:0000256" key="11">
    <source>
        <dbReference type="ARBA" id="ARBA00049524"/>
    </source>
</evidence>
<evidence type="ECO:0000256" key="9">
    <source>
        <dbReference type="ARBA" id="ARBA00023315"/>
    </source>
</evidence>
<name>A0A2V1DQV8_9PLEO</name>
<dbReference type="Proteomes" id="UP000244855">
    <property type="component" value="Unassembled WGS sequence"/>
</dbReference>
<proteinExistence type="inferred from homology"/>
<dbReference type="GO" id="GO:0043998">
    <property type="term" value="F:histone H2A acetyltransferase activity"/>
    <property type="evidence" value="ECO:0007669"/>
    <property type="project" value="InterPro"/>
</dbReference>
<dbReference type="EMBL" id="KZ805374">
    <property type="protein sequence ID" value="PVI00409.1"/>
    <property type="molecule type" value="Genomic_DNA"/>
</dbReference>
<evidence type="ECO:0000256" key="8">
    <source>
        <dbReference type="ARBA" id="ARBA00023242"/>
    </source>
</evidence>
<evidence type="ECO:0000256" key="10">
    <source>
        <dbReference type="ARBA" id="ARBA00047821"/>
    </source>
</evidence>
<comment type="catalytic activity">
    <reaction evidence="11">
        <text>N-terminal L-seryl-[histone H4] + acetyl-CoA = N-terminal N(alpha)-acetyl-L-seryl-[histone H4] + CoA + H(+)</text>
        <dbReference type="Rhea" id="RHEA:50596"/>
        <dbReference type="Rhea" id="RHEA-COMP:12740"/>
        <dbReference type="Rhea" id="RHEA-COMP:12743"/>
        <dbReference type="ChEBI" id="CHEBI:15378"/>
        <dbReference type="ChEBI" id="CHEBI:57287"/>
        <dbReference type="ChEBI" id="CHEBI:57288"/>
        <dbReference type="ChEBI" id="CHEBI:64738"/>
        <dbReference type="ChEBI" id="CHEBI:83690"/>
        <dbReference type="EC" id="2.3.1.257"/>
    </reaction>
</comment>
<dbReference type="STRING" id="97972.A0A2V1DQV8"/>
<keyword evidence="7 14" id="KW-0808">Transferase</keyword>
<feature type="domain" description="N-acetyltransferase" evidence="13">
    <location>
        <begin position="49"/>
        <end position="230"/>
    </location>
</feature>
<reference evidence="14 15" key="1">
    <citation type="journal article" date="2018" name="Sci. Rep.">
        <title>Comparative genomics provides insights into the lifestyle and reveals functional heterogeneity of dark septate endophytic fungi.</title>
        <authorList>
            <person name="Knapp D.G."/>
            <person name="Nemeth J.B."/>
            <person name="Barry K."/>
            <person name="Hainaut M."/>
            <person name="Henrissat B."/>
            <person name="Johnson J."/>
            <person name="Kuo A."/>
            <person name="Lim J.H.P."/>
            <person name="Lipzen A."/>
            <person name="Nolan M."/>
            <person name="Ohm R.A."/>
            <person name="Tamas L."/>
            <person name="Grigoriev I.V."/>
            <person name="Spatafora J.W."/>
            <person name="Nagy L.G."/>
            <person name="Kovacs G.M."/>
        </authorList>
    </citation>
    <scope>NUCLEOTIDE SEQUENCE [LARGE SCALE GENOMIC DNA]</scope>
    <source>
        <strain evidence="14 15">DSE2036</strain>
    </source>
</reference>
<dbReference type="CDD" id="cd04301">
    <property type="entry name" value="NAT_SF"/>
    <property type="match status" value="1"/>
</dbReference>
<dbReference type="PROSITE" id="PS51186">
    <property type="entry name" value="GNAT"/>
    <property type="match status" value="1"/>
</dbReference>
<sequence>MAEEDERKYEMWNKDPDHSPDQLMAIDKQSSEQAFAELDGMSDFTLEFCKGIDLPESDIEACYQIVHETSYADYAGSNVGWNRKSKMSELQDPNMFFVMVRANNDPDAKSPFTFSQKVKADILAFTSFKLDYDDPPYDHESVLYIFEVHVASSLRGYGLGKFFVLTAEDFARKVNIDKTMLTVFSSNEIALNLYTKMGYQKDRSSPTGNYLLRNRIVNKSEYLIMSKDISHNTDDEA</sequence>
<accession>A0A2V1DQV8</accession>
<evidence type="ECO:0000259" key="13">
    <source>
        <dbReference type="PROSITE" id="PS51186"/>
    </source>
</evidence>
<dbReference type="GO" id="GO:0005634">
    <property type="term" value="C:nucleus"/>
    <property type="evidence" value="ECO:0007669"/>
    <property type="project" value="UniProtKB-SubCell"/>
</dbReference>
<keyword evidence="9 14" id="KW-0012">Acyltransferase</keyword>
<gene>
    <name evidence="14" type="ORF">DM02DRAFT_614394</name>
</gene>
<keyword evidence="15" id="KW-1185">Reference proteome</keyword>
<dbReference type="EC" id="2.3.1.257" evidence="4"/>
<evidence type="ECO:0000256" key="2">
    <source>
        <dbReference type="ARBA" id="ARBA00004496"/>
    </source>
</evidence>
<feature type="region of interest" description="Disordered" evidence="12">
    <location>
        <begin position="1"/>
        <end position="20"/>
    </location>
</feature>
<dbReference type="SUPFAM" id="SSF55729">
    <property type="entry name" value="Acyl-CoA N-acyltransferases (Nat)"/>
    <property type="match status" value="1"/>
</dbReference>
<evidence type="ECO:0000256" key="12">
    <source>
        <dbReference type="SAM" id="MobiDB-lite"/>
    </source>
</evidence>
<dbReference type="GO" id="GO:1990189">
    <property type="term" value="F:protein N-terminal-serine acetyltransferase activity"/>
    <property type="evidence" value="ECO:0007669"/>
    <property type="project" value="UniProtKB-EC"/>
</dbReference>
<dbReference type="PANTHER" id="PTHR20531">
    <property type="entry name" value="N-ALPHA-ACETYLTRANSFERASE 40"/>
    <property type="match status" value="1"/>
</dbReference>